<feature type="chain" id="PRO_5042068759" evidence="1">
    <location>
        <begin position="23"/>
        <end position="74"/>
    </location>
</feature>
<feature type="signal peptide" evidence="1">
    <location>
        <begin position="1"/>
        <end position="22"/>
    </location>
</feature>
<dbReference type="AlphaFoldDB" id="A0AAE9DF35"/>
<organism evidence="2 3">
    <name type="scientific">Caenorhabditis briggsae</name>
    <dbReference type="NCBI Taxonomy" id="6238"/>
    <lineage>
        <taxon>Eukaryota</taxon>
        <taxon>Metazoa</taxon>
        <taxon>Ecdysozoa</taxon>
        <taxon>Nematoda</taxon>
        <taxon>Chromadorea</taxon>
        <taxon>Rhabditida</taxon>
        <taxon>Rhabditina</taxon>
        <taxon>Rhabditomorpha</taxon>
        <taxon>Rhabditoidea</taxon>
        <taxon>Rhabditidae</taxon>
        <taxon>Peloderinae</taxon>
        <taxon>Caenorhabditis</taxon>
    </lineage>
</organism>
<proteinExistence type="predicted"/>
<evidence type="ECO:0000256" key="1">
    <source>
        <dbReference type="SAM" id="SignalP"/>
    </source>
</evidence>
<protein>
    <submittedName>
        <fullName evidence="2">Uncharacterized protein</fullName>
    </submittedName>
</protein>
<sequence length="74" mass="8274">MWTLSLSIFGFLSGATVRSSSGDAQGEVVPITPAPYIFAVSNKSEGYYTFDELDKIRFIYELKLRSLDSTIMEL</sequence>
<evidence type="ECO:0000313" key="3">
    <source>
        <dbReference type="Proteomes" id="UP000827892"/>
    </source>
</evidence>
<keyword evidence="1" id="KW-0732">Signal</keyword>
<gene>
    <name evidence="2" type="ORF">L3Y34_002584</name>
</gene>
<name>A0AAE9DF35_CAEBR</name>
<evidence type="ECO:0000313" key="2">
    <source>
        <dbReference type="EMBL" id="ULU03097.1"/>
    </source>
</evidence>
<reference evidence="2 3" key="1">
    <citation type="submission" date="2022-05" db="EMBL/GenBank/DDBJ databases">
        <title>Chromosome-level reference genomes for two strains of Caenorhabditis briggsae: an improved platform for comparative genomics.</title>
        <authorList>
            <person name="Stevens L."/>
            <person name="Andersen E.C."/>
        </authorList>
    </citation>
    <scope>NUCLEOTIDE SEQUENCE [LARGE SCALE GENOMIC DNA]</scope>
    <source>
        <strain evidence="2">QX1410_ONT</strain>
        <tissue evidence="2">Whole-organism</tissue>
    </source>
</reference>
<accession>A0AAE9DF35</accession>
<dbReference type="Proteomes" id="UP000827892">
    <property type="component" value="Chromosome III"/>
</dbReference>
<dbReference type="EMBL" id="CP090893">
    <property type="protein sequence ID" value="ULU03097.1"/>
    <property type="molecule type" value="Genomic_DNA"/>
</dbReference>